<dbReference type="Proteomes" id="UP000095283">
    <property type="component" value="Unplaced"/>
</dbReference>
<dbReference type="AlphaFoldDB" id="A0A1I7WMT2"/>
<organism evidence="1 2">
    <name type="scientific">Heterorhabditis bacteriophora</name>
    <name type="common">Entomopathogenic nematode worm</name>
    <dbReference type="NCBI Taxonomy" id="37862"/>
    <lineage>
        <taxon>Eukaryota</taxon>
        <taxon>Metazoa</taxon>
        <taxon>Ecdysozoa</taxon>
        <taxon>Nematoda</taxon>
        <taxon>Chromadorea</taxon>
        <taxon>Rhabditida</taxon>
        <taxon>Rhabditina</taxon>
        <taxon>Rhabditomorpha</taxon>
        <taxon>Strongyloidea</taxon>
        <taxon>Heterorhabditidae</taxon>
        <taxon>Heterorhabditis</taxon>
    </lineage>
</organism>
<evidence type="ECO:0000313" key="2">
    <source>
        <dbReference type="WBParaSite" id="Hba_06455"/>
    </source>
</evidence>
<keyword evidence="1" id="KW-1185">Reference proteome</keyword>
<proteinExistence type="predicted"/>
<evidence type="ECO:0000313" key="1">
    <source>
        <dbReference type="Proteomes" id="UP000095283"/>
    </source>
</evidence>
<name>A0A1I7WMT2_HETBA</name>
<reference evidence="2" key="1">
    <citation type="submission" date="2016-11" db="UniProtKB">
        <authorList>
            <consortium name="WormBaseParasite"/>
        </authorList>
    </citation>
    <scope>IDENTIFICATION</scope>
</reference>
<protein>
    <submittedName>
        <fullName evidence="2">MADF domain-containing protein</fullName>
    </submittedName>
</protein>
<dbReference type="WBParaSite" id="Hba_06455">
    <property type="protein sequence ID" value="Hba_06455"/>
    <property type="gene ID" value="Hba_06455"/>
</dbReference>
<accession>A0A1I7WMT2</accession>
<sequence>MHGRREDYTLSTTQIWRELRAVCEENDVDYNKHKDNFSILSEFKHREKLSTKVVNSLQSIARSGLLEECQKKKRILQLPYNYK</sequence>